<evidence type="ECO:0000256" key="1">
    <source>
        <dbReference type="ARBA" id="ARBA00004651"/>
    </source>
</evidence>
<name>A0ABY9LUW9_9BURK</name>
<keyword evidence="4 6" id="KW-1133">Transmembrane helix</keyword>
<feature type="transmembrane region" description="Helical" evidence="6">
    <location>
        <begin position="42"/>
        <end position="59"/>
    </location>
</feature>
<keyword evidence="8" id="KW-1185">Reference proteome</keyword>
<accession>A0ABY9LUW9</accession>
<keyword evidence="3 6" id="KW-0812">Transmembrane</keyword>
<sequence length="134" mass="14806">MPRLRTVIVLRNALRRSRALQIAIIVLFSLAGQAMVTFLDLPVPGGVIGMALMLILLATRRLRVRNVQRGASLLLGEMLLFFVPAVMSLLDHREFLGLLGIKLLTVIALGTMLVMAGTALTIDLCYRWMNRHAA</sequence>
<feature type="transmembrane region" description="Helical" evidence="6">
    <location>
        <begin position="71"/>
        <end position="90"/>
    </location>
</feature>
<evidence type="ECO:0000256" key="3">
    <source>
        <dbReference type="ARBA" id="ARBA00022692"/>
    </source>
</evidence>
<dbReference type="Proteomes" id="UP001234798">
    <property type="component" value="Chromosome"/>
</dbReference>
<dbReference type="EMBL" id="CP132976">
    <property type="protein sequence ID" value="WMD18594.1"/>
    <property type="molecule type" value="Genomic_DNA"/>
</dbReference>
<evidence type="ECO:0000256" key="4">
    <source>
        <dbReference type="ARBA" id="ARBA00022989"/>
    </source>
</evidence>
<evidence type="ECO:0000256" key="2">
    <source>
        <dbReference type="ARBA" id="ARBA00022475"/>
    </source>
</evidence>
<proteinExistence type="predicted"/>
<keyword evidence="2" id="KW-1003">Cell membrane</keyword>
<evidence type="ECO:0000256" key="5">
    <source>
        <dbReference type="ARBA" id="ARBA00023136"/>
    </source>
</evidence>
<gene>
    <name evidence="7" type="ORF">RAS12_18400</name>
</gene>
<evidence type="ECO:0000313" key="7">
    <source>
        <dbReference type="EMBL" id="WMD18594.1"/>
    </source>
</evidence>
<organism evidence="7 8">
    <name type="scientific">Achromobacter seleniivolatilans</name>
    <dbReference type="NCBI Taxonomy" id="3047478"/>
    <lineage>
        <taxon>Bacteria</taxon>
        <taxon>Pseudomonadati</taxon>
        <taxon>Pseudomonadota</taxon>
        <taxon>Betaproteobacteria</taxon>
        <taxon>Burkholderiales</taxon>
        <taxon>Alcaligenaceae</taxon>
        <taxon>Achromobacter</taxon>
    </lineage>
</organism>
<dbReference type="Pfam" id="PF03788">
    <property type="entry name" value="LrgA"/>
    <property type="match status" value="1"/>
</dbReference>
<feature type="transmembrane region" description="Helical" evidence="6">
    <location>
        <begin position="96"/>
        <end position="122"/>
    </location>
</feature>
<dbReference type="RefSeq" id="WP_306937867.1">
    <property type="nucleotide sequence ID" value="NZ_CP132976.1"/>
</dbReference>
<feature type="transmembrane region" description="Helical" evidence="6">
    <location>
        <begin position="20"/>
        <end position="36"/>
    </location>
</feature>
<dbReference type="PANTHER" id="PTHR33931">
    <property type="entry name" value="HOLIN-LIKE PROTEIN CIDA-RELATED"/>
    <property type="match status" value="1"/>
</dbReference>
<reference evidence="7 8" key="1">
    <citation type="submission" date="2023-08" db="EMBL/GenBank/DDBJ databases">
        <title>Achromobacter seleniivolatilans sp. nov., isolated from seleniferous soil.</title>
        <authorList>
            <person name="Zhang S."/>
            <person name="Li K."/>
            <person name="Peng J."/>
            <person name="Zhao Q."/>
            <person name="Wang H."/>
            <person name="Guo Y."/>
        </authorList>
    </citation>
    <scope>NUCLEOTIDE SEQUENCE [LARGE SCALE GENOMIC DNA]</scope>
    <source>
        <strain evidence="7 8">R39</strain>
    </source>
</reference>
<evidence type="ECO:0000256" key="6">
    <source>
        <dbReference type="SAM" id="Phobius"/>
    </source>
</evidence>
<evidence type="ECO:0000313" key="8">
    <source>
        <dbReference type="Proteomes" id="UP001234798"/>
    </source>
</evidence>
<protein>
    <submittedName>
        <fullName evidence="7">CidA/LrgA family protein</fullName>
    </submittedName>
</protein>
<keyword evidence="5 6" id="KW-0472">Membrane</keyword>
<dbReference type="InterPro" id="IPR005538">
    <property type="entry name" value="LrgA/CidA"/>
</dbReference>
<comment type="subcellular location">
    <subcellularLocation>
        <location evidence="1">Cell membrane</location>
        <topology evidence="1">Multi-pass membrane protein</topology>
    </subcellularLocation>
</comment>
<dbReference type="PANTHER" id="PTHR33931:SF2">
    <property type="entry name" value="HOLIN-LIKE PROTEIN CIDA"/>
    <property type="match status" value="1"/>
</dbReference>